<dbReference type="InterPro" id="IPR053139">
    <property type="entry name" value="Surface_bspA-like"/>
</dbReference>
<dbReference type="SMR" id="A2DL70"/>
<dbReference type="Proteomes" id="UP000001542">
    <property type="component" value="Unassembled WGS sequence"/>
</dbReference>
<feature type="transmembrane region" description="Helical" evidence="1">
    <location>
        <begin position="914"/>
        <end position="937"/>
    </location>
</feature>
<dbReference type="InterPro" id="IPR026906">
    <property type="entry name" value="LRR_5"/>
</dbReference>
<dbReference type="KEGG" id="tva:5464376"/>
<dbReference type="EMBL" id="DS113214">
    <property type="protein sequence ID" value="EAY18861.1"/>
    <property type="molecule type" value="Genomic_DNA"/>
</dbReference>
<keyword evidence="1" id="KW-1133">Transmembrane helix</keyword>
<gene>
    <name evidence="2" type="ORF">TVAG_295130</name>
</gene>
<dbReference type="PANTHER" id="PTHR45661">
    <property type="entry name" value="SURFACE ANTIGEN"/>
    <property type="match status" value="1"/>
</dbReference>
<dbReference type="Pfam" id="PF13306">
    <property type="entry name" value="LRR_5"/>
    <property type="match status" value="3"/>
</dbReference>
<protein>
    <submittedName>
        <fullName evidence="2">Surface antigen BspA-like</fullName>
    </submittedName>
</protein>
<keyword evidence="3" id="KW-1185">Reference proteome</keyword>
<dbReference type="OrthoDB" id="6363818at2759"/>
<evidence type="ECO:0000256" key="1">
    <source>
        <dbReference type="SAM" id="Phobius"/>
    </source>
</evidence>
<dbReference type="InterPro" id="IPR032675">
    <property type="entry name" value="LRR_dom_sf"/>
</dbReference>
<reference evidence="2" key="1">
    <citation type="submission" date="2006-10" db="EMBL/GenBank/DDBJ databases">
        <authorList>
            <person name="Amadeo P."/>
            <person name="Zhao Q."/>
            <person name="Wortman J."/>
            <person name="Fraser-Liggett C."/>
            <person name="Carlton J."/>
        </authorList>
    </citation>
    <scope>NUCLEOTIDE SEQUENCE</scope>
    <source>
        <strain evidence="2">G3</strain>
    </source>
</reference>
<keyword evidence="1" id="KW-0812">Transmembrane</keyword>
<keyword evidence="1" id="KW-0472">Membrane</keyword>
<dbReference type="VEuPathDB" id="TrichDB:TVAGG3_0273350"/>
<evidence type="ECO:0000313" key="2">
    <source>
        <dbReference type="EMBL" id="EAY18861.1"/>
    </source>
</evidence>
<dbReference type="Gene3D" id="3.80.10.10">
    <property type="entry name" value="Ribonuclease Inhibitor"/>
    <property type="match status" value="6"/>
</dbReference>
<dbReference type="InParanoid" id="A2DL70"/>
<organism evidence="2 3">
    <name type="scientific">Trichomonas vaginalis (strain ATCC PRA-98 / G3)</name>
    <dbReference type="NCBI Taxonomy" id="412133"/>
    <lineage>
        <taxon>Eukaryota</taxon>
        <taxon>Metamonada</taxon>
        <taxon>Parabasalia</taxon>
        <taxon>Trichomonadida</taxon>
        <taxon>Trichomonadidae</taxon>
        <taxon>Trichomonas</taxon>
    </lineage>
</organism>
<dbReference type="PANTHER" id="PTHR45661:SF3">
    <property type="entry name" value="IG-LIKE DOMAIN-CONTAINING PROTEIN"/>
    <property type="match status" value="1"/>
</dbReference>
<dbReference type="RefSeq" id="XP_001579847.1">
    <property type="nucleotide sequence ID" value="XM_001579797.1"/>
</dbReference>
<dbReference type="SUPFAM" id="SSF52058">
    <property type="entry name" value="L domain-like"/>
    <property type="match status" value="3"/>
</dbReference>
<reference evidence="2" key="2">
    <citation type="journal article" date="2007" name="Science">
        <title>Draft genome sequence of the sexually transmitted pathogen Trichomonas vaginalis.</title>
        <authorList>
            <person name="Carlton J.M."/>
            <person name="Hirt R.P."/>
            <person name="Silva J.C."/>
            <person name="Delcher A.L."/>
            <person name="Schatz M."/>
            <person name="Zhao Q."/>
            <person name="Wortman J.R."/>
            <person name="Bidwell S.L."/>
            <person name="Alsmark U.C.M."/>
            <person name="Besteiro S."/>
            <person name="Sicheritz-Ponten T."/>
            <person name="Noel C.J."/>
            <person name="Dacks J.B."/>
            <person name="Foster P.G."/>
            <person name="Simillion C."/>
            <person name="Van de Peer Y."/>
            <person name="Miranda-Saavedra D."/>
            <person name="Barton G.J."/>
            <person name="Westrop G.D."/>
            <person name="Mueller S."/>
            <person name="Dessi D."/>
            <person name="Fiori P.L."/>
            <person name="Ren Q."/>
            <person name="Paulsen I."/>
            <person name="Zhang H."/>
            <person name="Bastida-Corcuera F.D."/>
            <person name="Simoes-Barbosa A."/>
            <person name="Brown M.T."/>
            <person name="Hayes R.D."/>
            <person name="Mukherjee M."/>
            <person name="Okumura C.Y."/>
            <person name="Schneider R."/>
            <person name="Smith A.J."/>
            <person name="Vanacova S."/>
            <person name="Villalvazo M."/>
            <person name="Haas B.J."/>
            <person name="Pertea M."/>
            <person name="Feldblyum T.V."/>
            <person name="Utterback T.R."/>
            <person name="Shu C.L."/>
            <person name="Osoegawa K."/>
            <person name="de Jong P.J."/>
            <person name="Hrdy I."/>
            <person name="Horvathova L."/>
            <person name="Zubacova Z."/>
            <person name="Dolezal P."/>
            <person name="Malik S.B."/>
            <person name="Logsdon J.M. Jr."/>
            <person name="Henze K."/>
            <person name="Gupta A."/>
            <person name="Wang C.C."/>
            <person name="Dunne R.L."/>
            <person name="Upcroft J.A."/>
            <person name="Upcroft P."/>
            <person name="White O."/>
            <person name="Salzberg S.L."/>
            <person name="Tang P."/>
            <person name="Chiu C.-H."/>
            <person name="Lee Y.-S."/>
            <person name="Embley T.M."/>
            <person name="Coombs G.H."/>
            <person name="Mottram J.C."/>
            <person name="Tachezy J."/>
            <person name="Fraser-Liggett C.M."/>
            <person name="Johnson P.J."/>
        </authorList>
    </citation>
    <scope>NUCLEOTIDE SEQUENCE [LARGE SCALE GENOMIC DNA]</scope>
    <source>
        <strain evidence="2">G3</strain>
    </source>
</reference>
<accession>A2DL70</accession>
<name>A2DL70_TRIV3</name>
<proteinExistence type="predicted"/>
<sequence length="949" mass="106490">MMRSALAFSHLLSKEVINSSSPVVSDKKLIFSEVDDANAPEIVKTIIENGITTIVYSISDADVFDMLEPYILMVENLEIDEYPGDTLYLNHEYLRNLKSITIPGTIQTIGQSCFQYCKFTSIDLKNVTTVLGAAFFVCRNLETIVAPKLININSQFADYCFQLSSITTGELRSIPAQAFRQCRKLSSINISKITTIGEEAFRYSGITSISIPKDCTEIGKYAFENSALTSIIFDDSQTSEIKINQYAFANTFISSIYLHKAVRHYMFYTGYLCAYCSKLENITFHSSITSIESHFAYMCTNLKSVDAKGITRVGTSAFEMCINLESVTFEKVTRFGYNCCRYCSKLNATFNNNAAIVFDWSSFAFCEKLSFDLMAENWQLDLKTFFGCNGFTSLKLGSQLKSYGTFKGCMGLKSVEILGSITSITENCFQNCTNLESISFTSNLTSIGYSAFASTALKGKYDFTGIHLGYYAFENTKIEEVTIGTGECMVFENCANLKTVNINSSNFIVGPLINTINVEFKFLSGGENITMDNNILLYKFTDNTGTYKHLVGFLPNYNEKTITITDFSSIHPYAFSLCDKITKVIIDGTNVLIKRNAFSYSNVKSIEIKKIGQTYIPQSMCSGKSKIQKIVIPEGVTSISSFAFYSSTELTSVKLPSSIRIISDRAFYYCIKLKSIDLSNVVYIDNKAFSECESLNVEFSENLKDIYNNAFENTNVKNVIFPNSLQFLGIHPFQNCRNLKSIKVGNGITWIDRIAVDCPKLEKVILPSTIVNISSNSFDNSPSVEVEIDSGNPYFEAHDHVIIEKSTKIVIASYGTLPKEYEVPDGVVSIRQISTNKHSEKVQNDNVYLGISAAIIKYPKSMKYFESVKPYLICSDSEAILLEFYSAKPYKDCKTKLPDYYYWRFNRGMTTAEIVLTVILVLIVVAITTLTIVYFVCIKKRKVVDEQNP</sequence>
<dbReference type="eggNOG" id="ENOG502SA9M">
    <property type="taxonomic scope" value="Eukaryota"/>
</dbReference>
<evidence type="ECO:0000313" key="3">
    <source>
        <dbReference type="Proteomes" id="UP000001542"/>
    </source>
</evidence>
<dbReference type="VEuPathDB" id="TrichDB:TVAG_295130"/>
<dbReference type="AlphaFoldDB" id="A2DL70"/>